<proteinExistence type="inferred from homology"/>
<keyword evidence="5 10" id="KW-0328">Glycosyltransferase</keyword>
<dbReference type="EC" id="2.4.1.25" evidence="3 10"/>
<dbReference type="PANTHER" id="PTHR32438:SF5">
    <property type="entry name" value="4-ALPHA-GLUCANOTRANSFERASE DPE1, CHLOROPLASTIC_AMYLOPLASTIC"/>
    <property type="match status" value="1"/>
</dbReference>
<dbReference type="OrthoDB" id="9763489at2"/>
<evidence type="ECO:0000256" key="10">
    <source>
        <dbReference type="RuleBase" id="RU361207"/>
    </source>
</evidence>
<comment type="caution">
    <text evidence="11">The sequence shown here is derived from an EMBL/GenBank/DDBJ whole genome shotgun (WGS) entry which is preliminary data.</text>
</comment>
<comment type="catalytic activity">
    <reaction evidence="1 10">
        <text>Transfers a segment of a (1-&gt;4)-alpha-D-glucan to a new position in an acceptor, which may be glucose or a (1-&gt;4)-alpha-D-glucan.</text>
        <dbReference type="EC" id="2.4.1.25"/>
    </reaction>
</comment>
<dbReference type="InterPro" id="IPR017853">
    <property type="entry name" value="GH"/>
</dbReference>
<evidence type="ECO:0000256" key="2">
    <source>
        <dbReference type="ARBA" id="ARBA00005684"/>
    </source>
</evidence>
<dbReference type="GO" id="GO:0005975">
    <property type="term" value="P:carbohydrate metabolic process"/>
    <property type="evidence" value="ECO:0007669"/>
    <property type="project" value="InterPro"/>
</dbReference>
<keyword evidence="7 10" id="KW-0119">Carbohydrate metabolism</keyword>
<dbReference type="STRING" id="1177755.A7A08_02301"/>
<dbReference type="Pfam" id="PF02446">
    <property type="entry name" value="Glyco_hydro_77"/>
    <property type="match status" value="1"/>
</dbReference>
<protein>
    <recommendedName>
        <fullName evidence="4 10">4-alpha-glucanotransferase</fullName>
        <ecNumber evidence="3 10">2.4.1.25</ecNumber>
    </recommendedName>
    <alternativeName>
        <fullName evidence="8 10">Amylomaltase</fullName>
    </alternativeName>
    <alternativeName>
        <fullName evidence="9 10">Disproportionating enzyme</fullName>
    </alternativeName>
</protein>
<evidence type="ECO:0000256" key="3">
    <source>
        <dbReference type="ARBA" id="ARBA00012560"/>
    </source>
</evidence>
<keyword evidence="6 10" id="KW-0808">Transferase</keyword>
<evidence type="ECO:0000256" key="4">
    <source>
        <dbReference type="ARBA" id="ARBA00020295"/>
    </source>
</evidence>
<evidence type="ECO:0000256" key="8">
    <source>
        <dbReference type="ARBA" id="ARBA00031423"/>
    </source>
</evidence>
<sequence length="622" mass="69505">MSEKLQRLAECYGIGDGYTSETGEWVETTLAAKAEILKAMGVAVGSDDEIEKSIAEAPAPIPEEDIQTLSRSGFWPLWLVDQRVWGMTTQIYSLRSSGNWGIGDFRDLADLATRLGRLGADFVGVSPLHALFTADASRISPYAPSTRNFLNPIFIAPDQVPGFEELEERDALVAELPALREGDFIDYPAVYRVKLAALEALFAQFIKSASDPDRNAYESFKQEKAESLQNFALYEALSEHFVAQGGYVAWSTWPEEYHDRDSLAVRDFIRGNKQRIEFHSWLQWLADTQLAAAQRKAREAGMRIGLYLDLAIGVSPDGSTAWCGGHATAREARIGAPPDALCPGGQNWGLIPFSPMGLRQQRFEPFRGLLRDNMRHAGAMRLDHAMGLSRLYWIPEDSDALGGGYVRYPFRQMLEMVADESWVARCIVIGEDLGTVPEGFTDTMVRAGLLSYQVLYFSRHHGRFFQPHNYRREAMVCGSTHDLPTLKGWWTGSDIKWRDHVGAQEAEDTQIQMEGREAEKRLLVEALQASGLVEGDAEEIAAADALSEDLLLAIHRFLSRTPCRLFAVQLDDALAADEQANLPGTVDEHPNWQRKIGVNLEELTEHKLFSDLVQVLATERPR</sequence>
<evidence type="ECO:0000313" key="11">
    <source>
        <dbReference type="EMBL" id="ODA67004.1"/>
    </source>
</evidence>
<dbReference type="GO" id="GO:0004134">
    <property type="term" value="F:4-alpha-glucanotransferase activity"/>
    <property type="evidence" value="ECO:0007669"/>
    <property type="project" value="UniProtKB-EC"/>
</dbReference>
<evidence type="ECO:0000313" key="12">
    <source>
        <dbReference type="Proteomes" id="UP000095087"/>
    </source>
</evidence>
<keyword evidence="12" id="KW-1185">Reference proteome</keyword>
<gene>
    <name evidence="11" type="ORF">A7A08_02301</name>
</gene>
<dbReference type="Gene3D" id="3.20.20.80">
    <property type="entry name" value="Glycosidases"/>
    <property type="match status" value="1"/>
</dbReference>
<dbReference type="AlphaFoldDB" id="A0A1E2RXQ5"/>
<dbReference type="Proteomes" id="UP000095087">
    <property type="component" value="Unassembled WGS sequence"/>
</dbReference>
<evidence type="ECO:0000256" key="7">
    <source>
        <dbReference type="ARBA" id="ARBA00023277"/>
    </source>
</evidence>
<dbReference type="PANTHER" id="PTHR32438">
    <property type="entry name" value="4-ALPHA-GLUCANOTRANSFERASE DPE1, CHLOROPLASTIC/AMYLOPLASTIC"/>
    <property type="match status" value="1"/>
</dbReference>
<evidence type="ECO:0000256" key="5">
    <source>
        <dbReference type="ARBA" id="ARBA00022676"/>
    </source>
</evidence>
<dbReference type="InterPro" id="IPR003385">
    <property type="entry name" value="Glyco_hydro_77"/>
</dbReference>
<dbReference type="PATRIC" id="fig|1177755.3.peg.2315"/>
<name>A0A1E2RXQ5_9HYPH</name>
<dbReference type="NCBIfam" id="TIGR00217">
    <property type="entry name" value="malQ"/>
    <property type="match status" value="1"/>
</dbReference>
<evidence type="ECO:0000256" key="1">
    <source>
        <dbReference type="ARBA" id="ARBA00000439"/>
    </source>
</evidence>
<accession>A0A1E2RXQ5</accession>
<evidence type="ECO:0000256" key="6">
    <source>
        <dbReference type="ARBA" id="ARBA00022679"/>
    </source>
</evidence>
<dbReference type="EMBL" id="MASI01000005">
    <property type="protein sequence ID" value="ODA67004.1"/>
    <property type="molecule type" value="Genomic_DNA"/>
</dbReference>
<dbReference type="RefSeq" id="WP_069095497.1">
    <property type="nucleotide sequence ID" value="NZ_MASI01000005.1"/>
</dbReference>
<reference evidence="11 12" key="1">
    <citation type="submission" date="2016-07" db="EMBL/GenBank/DDBJ databases">
        <title>Draft genome sequence of Methyloligella halotolerans C2T (VKM B-2706T=CCUG 61687T=DSM 25045T), a halotolerant polyhydroxybutyrate accumulating methylotroph.</title>
        <authorList>
            <person name="Vasilenko O.V."/>
            <person name="Doronina N.V."/>
            <person name="Poroshina M.N."/>
            <person name="Tarlachkov S.V."/>
            <person name="Trotsenko Y.A."/>
        </authorList>
    </citation>
    <scope>NUCLEOTIDE SEQUENCE [LARGE SCALE GENOMIC DNA]</scope>
    <source>
        <strain evidence="11 12">VKM B-2706</strain>
    </source>
</reference>
<organism evidence="11 12">
    <name type="scientific">Methyloligella halotolerans</name>
    <dbReference type="NCBI Taxonomy" id="1177755"/>
    <lineage>
        <taxon>Bacteria</taxon>
        <taxon>Pseudomonadati</taxon>
        <taxon>Pseudomonadota</taxon>
        <taxon>Alphaproteobacteria</taxon>
        <taxon>Hyphomicrobiales</taxon>
        <taxon>Hyphomicrobiaceae</taxon>
        <taxon>Methyloligella</taxon>
    </lineage>
</organism>
<dbReference type="SUPFAM" id="SSF51445">
    <property type="entry name" value="(Trans)glycosidases"/>
    <property type="match status" value="1"/>
</dbReference>
<comment type="similarity">
    <text evidence="2 10">Belongs to the disproportionating enzyme family.</text>
</comment>
<evidence type="ECO:0000256" key="9">
    <source>
        <dbReference type="ARBA" id="ARBA00031501"/>
    </source>
</evidence>